<dbReference type="EMBL" id="RAVZ01000542">
    <property type="protein sequence ID" value="RKG70479.1"/>
    <property type="molecule type" value="Genomic_DNA"/>
</dbReference>
<dbReference type="Proteomes" id="UP000268094">
    <property type="component" value="Unassembled WGS sequence"/>
</dbReference>
<sequence length="76" mass="8126">MSGFLGAAGLLRLKLGFGGAGLLREAMEFGLTGQFCLSQFFRALGFGVEAGLFGEAGLLFTKLRLFRETDLFSDPS</sequence>
<dbReference type="AlphaFoldDB" id="A0A3A8HGU7"/>
<proteinExistence type="predicted"/>
<evidence type="ECO:0000313" key="1">
    <source>
        <dbReference type="EMBL" id="RKG70479.1"/>
    </source>
</evidence>
<gene>
    <name evidence="1" type="ORF">D7V88_39730</name>
</gene>
<comment type="caution">
    <text evidence="1">The sequence shown here is derived from an EMBL/GenBank/DDBJ whole genome shotgun (WGS) entry which is preliminary data.</text>
</comment>
<evidence type="ECO:0000313" key="2">
    <source>
        <dbReference type="Proteomes" id="UP000268094"/>
    </source>
</evidence>
<protein>
    <submittedName>
        <fullName evidence="1">Uncharacterized protein</fullName>
    </submittedName>
</protein>
<reference evidence="2" key="1">
    <citation type="submission" date="2018-09" db="EMBL/GenBank/DDBJ databases">
        <authorList>
            <person name="Livingstone P.G."/>
            <person name="Whitworth D.E."/>
        </authorList>
    </citation>
    <scope>NUCLEOTIDE SEQUENCE [LARGE SCALE GENOMIC DNA]</scope>
    <source>
        <strain evidence="2">CA054A</strain>
    </source>
</reference>
<organism evidence="1 2">
    <name type="scientific">Corallococcus terminator</name>
    <dbReference type="NCBI Taxonomy" id="2316733"/>
    <lineage>
        <taxon>Bacteria</taxon>
        <taxon>Pseudomonadati</taxon>
        <taxon>Myxococcota</taxon>
        <taxon>Myxococcia</taxon>
        <taxon>Myxococcales</taxon>
        <taxon>Cystobacterineae</taxon>
        <taxon>Myxococcaceae</taxon>
        <taxon>Corallococcus</taxon>
    </lineage>
</organism>
<name>A0A3A8HGU7_9BACT</name>
<keyword evidence="2" id="KW-1185">Reference proteome</keyword>
<accession>A0A3A8HGU7</accession>